<accession>A0A0L6U3S3</accession>
<protein>
    <submittedName>
        <fullName evidence="1">Uncharacterized protein</fullName>
    </submittedName>
</protein>
<reference evidence="2" key="1">
    <citation type="submission" date="2015-07" db="EMBL/GenBank/DDBJ databases">
        <title>Draft genome sequence of Acetobacterium bakii DSM 8293, a potential psychrophilic chemical producer through syngas fermentation.</title>
        <authorList>
            <person name="Song Y."/>
            <person name="Hwang S."/>
            <person name="Cho B.-K."/>
        </authorList>
    </citation>
    <scope>NUCLEOTIDE SEQUENCE [LARGE SCALE GENOMIC DNA]</scope>
    <source>
        <strain evidence="2">DSM 8239</strain>
    </source>
</reference>
<evidence type="ECO:0000313" key="1">
    <source>
        <dbReference type="EMBL" id="KNZ42430.1"/>
    </source>
</evidence>
<dbReference type="AlphaFoldDB" id="A0A0L6U3S3"/>
<comment type="caution">
    <text evidence="1">The sequence shown here is derived from an EMBL/GenBank/DDBJ whole genome shotgun (WGS) entry which is preliminary data.</text>
</comment>
<sequence>MDTVTKELFDIFGKYHFDSKAALNMEAKEALCLFLKKLKKTKSRKSYQGSSEYMFYLHYLMIMRRGLIEKNYLIVCNELGSLIYRFSPTETRIKLIIIELLEDYLKG</sequence>
<keyword evidence="2" id="KW-1185">Reference proteome</keyword>
<dbReference type="RefSeq" id="WP_050739592.1">
    <property type="nucleotide sequence ID" value="NZ_LGYO01000013.1"/>
</dbReference>
<organism evidence="1 2">
    <name type="scientific">Acetobacterium bakii</name>
    <dbReference type="NCBI Taxonomy" id="52689"/>
    <lineage>
        <taxon>Bacteria</taxon>
        <taxon>Bacillati</taxon>
        <taxon>Bacillota</taxon>
        <taxon>Clostridia</taxon>
        <taxon>Eubacteriales</taxon>
        <taxon>Eubacteriaceae</taxon>
        <taxon>Acetobacterium</taxon>
    </lineage>
</organism>
<proteinExistence type="predicted"/>
<dbReference type="EMBL" id="LGYO01000013">
    <property type="protein sequence ID" value="KNZ42430.1"/>
    <property type="molecule type" value="Genomic_DNA"/>
</dbReference>
<evidence type="ECO:0000313" key="2">
    <source>
        <dbReference type="Proteomes" id="UP000036873"/>
    </source>
</evidence>
<dbReference type="Proteomes" id="UP000036873">
    <property type="component" value="Unassembled WGS sequence"/>
</dbReference>
<name>A0A0L6U3S3_9FIRM</name>
<dbReference type="OrthoDB" id="1778859at2"/>
<gene>
    <name evidence="1" type="ORF">AKG39_06615</name>
</gene>